<protein>
    <submittedName>
        <fullName evidence="1">Uncharacterized protein</fullName>
    </submittedName>
</protein>
<evidence type="ECO:0000313" key="2">
    <source>
        <dbReference type="Proteomes" id="UP000663843"/>
    </source>
</evidence>
<gene>
    <name evidence="1" type="ORF">RDB_LOCUS147015</name>
</gene>
<name>A0A8H3D0H5_9AGAM</name>
<organism evidence="1 2">
    <name type="scientific">Rhizoctonia solani</name>
    <dbReference type="NCBI Taxonomy" id="456999"/>
    <lineage>
        <taxon>Eukaryota</taxon>
        <taxon>Fungi</taxon>
        <taxon>Dikarya</taxon>
        <taxon>Basidiomycota</taxon>
        <taxon>Agaricomycotina</taxon>
        <taxon>Agaricomycetes</taxon>
        <taxon>Cantharellales</taxon>
        <taxon>Ceratobasidiaceae</taxon>
        <taxon>Rhizoctonia</taxon>
    </lineage>
</organism>
<dbReference type="Proteomes" id="UP000663843">
    <property type="component" value="Unassembled WGS sequence"/>
</dbReference>
<dbReference type="EMBL" id="CAJMWT010005528">
    <property type="protein sequence ID" value="CAE6506976.1"/>
    <property type="molecule type" value="Genomic_DNA"/>
</dbReference>
<proteinExistence type="predicted"/>
<reference evidence="1" key="1">
    <citation type="submission" date="2021-01" db="EMBL/GenBank/DDBJ databases">
        <authorList>
            <person name="Kaushik A."/>
        </authorList>
    </citation>
    <scope>NUCLEOTIDE SEQUENCE</scope>
    <source>
        <strain evidence="1">AG2-2IIIB</strain>
    </source>
</reference>
<comment type="caution">
    <text evidence="1">The sequence shown here is derived from an EMBL/GenBank/DDBJ whole genome shotgun (WGS) entry which is preliminary data.</text>
</comment>
<accession>A0A8H3D0H5</accession>
<dbReference type="AlphaFoldDB" id="A0A8H3D0H5"/>
<sequence>MFEAIQNQVATGMSDGWKNIKKSSLLASLLSVNYTTYTVHVHDISAEQKTAENYLELVLKDIDYAEQEYKVRVIAWVSDAGGDSRAMRVRLNHLRPHILLHT</sequence>
<evidence type="ECO:0000313" key="1">
    <source>
        <dbReference type="EMBL" id="CAE6506976.1"/>
    </source>
</evidence>